<dbReference type="InterPro" id="IPR016166">
    <property type="entry name" value="FAD-bd_PCMH"/>
</dbReference>
<dbReference type="GO" id="GO:0005739">
    <property type="term" value="C:mitochondrion"/>
    <property type="evidence" value="ECO:0007669"/>
    <property type="project" value="TreeGrafter"/>
</dbReference>
<evidence type="ECO:0000256" key="8">
    <source>
        <dbReference type="ARBA" id="ARBA00023002"/>
    </source>
</evidence>
<gene>
    <name evidence="12" type="ORF">LADA_0D03026G</name>
</gene>
<dbReference type="InterPro" id="IPR010031">
    <property type="entry name" value="FAD_lactone_oxidase-like"/>
</dbReference>
<dbReference type="InterPro" id="IPR007173">
    <property type="entry name" value="ALO_C"/>
</dbReference>
<dbReference type="PANTHER" id="PTHR43762">
    <property type="entry name" value="L-GULONOLACTONE OXIDASE"/>
    <property type="match status" value="1"/>
</dbReference>
<dbReference type="STRING" id="1266660.A0A1G4J4E5"/>
<evidence type="ECO:0000313" key="13">
    <source>
        <dbReference type="Proteomes" id="UP000190274"/>
    </source>
</evidence>
<dbReference type="Pfam" id="PF04030">
    <property type="entry name" value="ALO"/>
    <property type="match status" value="1"/>
</dbReference>
<keyword evidence="6" id="KW-0285">Flavoprotein</keyword>
<evidence type="ECO:0000256" key="2">
    <source>
        <dbReference type="ARBA" id="ARBA00005083"/>
    </source>
</evidence>
<sequence length="203" mass="22821">MNLDKMDQVHRIVDNKKQHYSDVTVDAGMRIYKLSEYLHERGLAIQNLGSISEQSVGGIISTGTHGSSPHHGLISSQYVDLTIVNGLGEVVFVNSEKHPEIFRAASLSLGKIGIIVRATIRVVPAFKIKSTQEVIHFDTLLNQWDLIWTSSEFIRCWWYPYSQKCVLWRGTKTSDRLVTKTRRSCSDGISGGIGKQNCSWART</sequence>
<dbReference type="PANTHER" id="PTHR43762:SF1">
    <property type="entry name" value="D-ARABINONO-1,4-LACTONE OXIDASE"/>
    <property type="match status" value="1"/>
</dbReference>
<evidence type="ECO:0000256" key="1">
    <source>
        <dbReference type="ARBA" id="ARBA00001974"/>
    </source>
</evidence>
<dbReference type="SUPFAM" id="SSF56176">
    <property type="entry name" value="FAD-binding/transporter-associated domain-like"/>
    <property type="match status" value="1"/>
</dbReference>
<dbReference type="UniPathway" id="UPA00771">
    <property type="reaction ID" value="UER00766"/>
</dbReference>
<dbReference type="EMBL" id="LT598454">
    <property type="protein sequence ID" value="SCU84659.1"/>
    <property type="molecule type" value="Genomic_DNA"/>
</dbReference>
<dbReference type="Proteomes" id="UP000190274">
    <property type="component" value="Chromosome D"/>
</dbReference>
<keyword evidence="7" id="KW-0274">FAD</keyword>
<name>A0A1G4J4E5_9SACH</name>
<dbReference type="GO" id="GO:0071949">
    <property type="term" value="F:FAD binding"/>
    <property type="evidence" value="ECO:0007669"/>
    <property type="project" value="InterPro"/>
</dbReference>
<accession>A0A1G4J4E5</accession>
<evidence type="ECO:0000313" key="12">
    <source>
        <dbReference type="EMBL" id="SCU84659.1"/>
    </source>
</evidence>
<protein>
    <recommendedName>
        <fullName evidence="5">D-arabinono-1,4-lactone oxidase</fullName>
        <ecNumber evidence="4">1.1.3.37</ecNumber>
    </recommendedName>
    <alternativeName>
        <fullName evidence="9">L-galactono-gamma-lactone oxidase</fullName>
    </alternativeName>
</protein>
<evidence type="ECO:0000256" key="4">
    <source>
        <dbReference type="ARBA" id="ARBA00013136"/>
    </source>
</evidence>
<organism evidence="12 13">
    <name type="scientific">Lachancea dasiensis</name>
    <dbReference type="NCBI Taxonomy" id="1072105"/>
    <lineage>
        <taxon>Eukaryota</taxon>
        <taxon>Fungi</taxon>
        <taxon>Dikarya</taxon>
        <taxon>Ascomycota</taxon>
        <taxon>Saccharomycotina</taxon>
        <taxon>Saccharomycetes</taxon>
        <taxon>Saccharomycetales</taxon>
        <taxon>Saccharomycetaceae</taxon>
        <taxon>Lachancea</taxon>
    </lineage>
</organism>
<comment type="pathway">
    <text evidence="2">Cofactor biosynthesis; D-erythroascorbate biosynthesis; dehydro-D-arabinono-1,4-lactone from D-arabinose: step 2/2.</text>
</comment>
<dbReference type="InterPro" id="IPR016169">
    <property type="entry name" value="FAD-bd_PCMH_sub2"/>
</dbReference>
<comment type="cofactor">
    <cofactor evidence="1">
        <name>FAD</name>
        <dbReference type="ChEBI" id="CHEBI:57692"/>
    </cofactor>
</comment>
<evidence type="ECO:0000256" key="7">
    <source>
        <dbReference type="ARBA" id="ARBA00022827"/>
    </source>
</evidence>
<reference evidence="12 13" key="1">
    <citation type="submission" date="2016-03" db="EMBL/GenBank/DDBJ databases">
        <authorList>
            <person name="Devillers H."/>
        </authorList>
    </citation>
    <scope>NUCLEOTIDE SEQUENCE [LARGE SCALE GENOMIC DNA]</scope>
    <source>
        <strain evidence="12">CBS 10888</strain>
    </source>
</reference>
<dbReference type="InterPro" id="IPR006094">
    <property type="entry name" value="Oxid_FAD_bind_N"/>
</dbReference>
<dbReference type="FunFam" id="3.30.465.10:FF:000042">
    <property type="entry name" value="D-arabinono-1,4-lactone oxidase"/>
    <property type="match status" value="1"/>
</dbReference>
<evidence type="ECO:0000256" key="10">
    <source>
        <dbReference type="ARBA" id="ARBA00052266"/>
    </source>
</evidence>
<comment type="catalytic activity">
    <reaction evidence="10">
        <text>D-arabinono-1,4-lactone + O2 = dehydro-D-arabinono-1,4-lactone + H2O2 + H(+)</text>
        <dbReference type="Rhea" id="RHEA:23756"/>
        <dbReference type="ChEBI" id="CHEBI:15378"/>
        <dbReference type="ChEBI" id="CHEBI:15379"/>
        <dbReference type="ChEBI" id="CHEBI:16240"/>
        <dbReference type="ChEBI" id="CHEBI:16292"/>
        <dbReference type="ChEBI" id="CHEBI:58277"/>
        <dbReference type="EC" id="1.1.3.37"/>
    </reaction>
</comment>
<dbReference type="GO" id="GO:0034599">
    <property type="term" value="P:cellular response to oxidative stress"/>
    <property type="evidence" value="ECO:0007669"/>
    <property type="project" value="UniProtKB-ARBA"/>
</dbReference>
<evidence type="ECO:0000259" key="11">
    <source>
        <dbReference type="PROSITE" id="PS51387"/>
    </source>
</evidence>
<dbReference type="GO" id="GO:0016020">
    <property type="term" value="C:membrane"/>
    <property type="evidence" value="ECO:0007669"/>
    <property type="project" value="InterPro"/>
</dbReference>
<evidence type="ECO:0000256" key="6">
    <source>
        <dbReference type="ARBA" id="ARBA00022630"/>
    </source>
</evidence>
<evidence type="ECO:0000256" key="9">
    <source>
        <dbReference type="ARBA" id="ARBA00033418"/>
    </source>
</evidence>
<keyword evidence="8" id="KW-0560">Oxidoreductase</keyword>
<dbReference type="Gene3D" id="3.30.465.10">
    <property type="match status" value="1"/>
</dbReference>
<evidence type="ECO:0000256" key="3">
    <source>
        <dbReference type="ARBA" id="ARBA00005466"/>
    </source>
</evidence>
<dbReference type="OrthoDB" id="610608at2759"/>
<comment type="similarity">
    <text evidence="3">Belongs to the oxygen-dependent FAD-linked oxidoreductase family.</text>
</comment>
<feature type="domain" description="FAD-binding PCMH-type" evidence="11">
    <location>
        <begin position="1"/>
        <end position="125"/>
    </location>
</feature>
<proteinExistence type="inferred from homology"/>
<dbReference type="Pfam" id="PF01565">
    <property type="entry name" value="FAD_binding_4"/>
    <property type="match status" value="1"/>
</dbReference>
<dbReference type="EC" id="1.1.3.37" evidence="4"/>
<keyword evidence="13" id="KW-1185">Reference proteome</keyword>
<dbReference type="PROSITE" id="PS51387">
    <property type="entry name" value="FAD_PCMH"/>
    <property type="match status" value="1"/>
</dbReference>
<dbReference type="AlphaFoldDB" id="A0A1G4J4E5"/>
<dbReference type="InterPro" id="IPR036318">
    <property type="entry name" value="FAD-bd_PCMH-like_sf"/>
</dbReference>
<dbReference type="GO" id="GO:0003885">
    <property type="term" value="F:D-arabinono-1,4-lactone oxidase activity"/>
    <property type="evidence" value="ECO:0007669"/>
    <property type="project" value="UniProtKB-EC"/>
</dbReference>
<evidence type="ECO:0000256" key="5">
    <source>
        <dbReference type="ARBA" id="ARBA00016426"/>
    </source>
</evidence>